<dbReference type="STRING" id="2518989.IMCC3088_662"/>
<dbReference type="Pfam" id="PF02447">
    <property type="entry name" value="GntP_permease"/>
    <property type="match status" value="1"/>
</dbReference>
<accession>F3L625</accession>
<reference evidence="1 2" key="1">
    <citation type="journal article" date="2011" name="J. Bacteriol.">
        <title>Genome sequence of strain IMCC3088, a proteorhodopsin-containing marine bacterium belonging to the OM60/NOR5 clade.</title>
        <authorList>
            <person name="Jang Y."/>
            <person name="Oh H.M."/>
            <person name="Kang I."/>
            <person name="Lee K."/>
            <person name="Yang S.J."/>
            <person name="Cho J.C."/>
        </authorList>
    </citation>
    <scope>NUCLEOTIDE SEQUENCE [LARGE SCALE GENOMIC DNA]</scope>
    <source>
        <strain evidence="1 2">IMCC3088</strain>
    </source>
</reference>
<protein>
    <submittedName>
        <fullName evidence="1">D-beta-hydroxybutyrate permease</fullName>
    </submittedName>
</protein>
<dbReference type="GO" id="GO:0015128">
    <property type="term" value="F:gluconate transmembrane transporter activity"/>
    <property type="evidence" value="ECO:0007669"/>
    <property type="project" value="InterPro"/>
</dbReference>
<organism evidence="1 2">
    <name type="scientific">Aequoribacter fuscus</name>
    <dbReference type="NCBI Taxonomy" id="2518989"/>
    <lineage>
        <taxon>Bacteria</taxon>
        <taxon>Pseudomonadati</taxon>
        <taxon>Pseudomonadota</taxon>
        <taxon>Gammaproteobacteria</taxon>
        <taxon>Cellvibrionales</taxon>
        <taxon>Halieaceae</taxon>
        <taxon>Aequoribacter</taxon>
    </lineage>
</organism>
<comment type="caution">
    <text evidence="1">The sequence shown here is derived from an EMBL/GenBank/DDBJ whole genome shotgun (WGS) entry which is preliminary data.</text>
</comment>
<gene>
    <name evidence="1" type="ORF">IMCC3088_662</name>
</gene>
<name>F3L625_9GAMM</name>
<dbReference type="PANTHER" id="PTHR30354">
    <property type="entry name" value="GNT FAMILY GLUCONATE TRANSPORTER"/>
    <property type="match status" value="1"/>
</dbReference>
<dbReference type="EMBL" id="AEIG01000149">
    <property type="protein sequence ID" value="EGG28218.1"/>
    <property type="molecule type" value="Genomic_DNA"/>
</dbReference>
<dbReference type="GO" id="GO:0005886">
    <property type="term" value="C:plasma membrane"/>
    <property type="evidence" value="ECO:0007669"/>
    <property type="project" value="TreeGrafter"/>
</dbReference>
<evidence type="ECO:0000313" key="2">
    <source>
        <dbReference type="Proteomes" id="UP000005615"/>
    </source>
</evidence>
<dbReference type="PANTHER" id="PTHR30354:SF7">
    <property type="entry name" value="BLL7963 PROTEIN"/>
    <property type="match status" value="1"/>
</dbReference>
<dbReference type="InterPro" id="IPR003474">
    <property type="entry name" value="Glcn_transporter"/>
</dbReference>
<dbReference type="OrthoDB" id="86125at2"/>
<dbReference type="AlphaFoldDB" id="F3L625"/>
<evidence type="ECO:0000313" key="1">
    <source>
        <dbReference type="EMBL" id="EGG28218.1"/>
    </source>
</evidence>
<dbReference type="Proteomes" id="UP000005615">
    <property type="component" value="Unassembled WGS sequence"/>
</dbReference>
<proteinExistence type="predicted"/>
<keyword evidence="2" id="KW-1185">Reference proteome</keyword>
<dbReference type="eggNOG" id="COG2610">
    <property type="taxonomic scope" value="Bacteria"/>
</dbReference>
<sequence length="451" mass="47091">MTTLGLLGSVVLLIWLALRGVNIIFASLLCSLIVILTNDLPFAAGLGEYFSFGPLGAFTFAGKFFLLFAAGAMFGRVMGDSHAASSIALSLVRKLGADRALWITVLACALLTYGGVVVFVVIFAMYPLGLKLLQEANIPKRLFCAALALGAGTFTLTALPGTPSIHNVIASVSLGTDLFAGFWPGVIGGLAMFGLGMWYLERERKKAQLAGEGFEAGPNDRIVDLHDDDYPSWLTSLLPLALVLALIILPRVFADNASSDSMLASALAFANSQPVIWPSLALIIGSVLACILFPVVRPQALHIMGHGTNDAIIPLINTAAVIGFGGVVTKTIGFEAFTTAMLDSGLPPLLSAFTSVSLVSAITGSASGGLQIFMQTLAPAYLEMGVPVEDLHRIATIASGGFDSLPHCGAVVAMLTITGLTHKQAYKDVGIITVVIPVVVCLGLIAGMMVL</sequence>
<dbReference type="RefSeq" id="WP_009577332.1">
    <property type="nucleotide sequence ID" value="NZ_AEIG01000149.1"/>
</dbReference>